<keyword evidence="2" id="KW-1185">Reference proteome</keyword>
<comment type="caution">
    <text evidence="1">The sequence shown here is derived from an EMBL/GenBank/DDBJ whole genome shotgun (WGS) entry which is preliminary data.</text>
</comment>
<evidence type="ECO:0000313" key="1">
    <source>
        <dbReference type="EMBL" id="MCJ2189024.1"/>
    </source>
</evidence>
<proteinExistence type="predicted"/>
<organism evidence="1 2">
    <name type="scientific">Novosphingobium beihaiensis</name>
    <dbReference type="NCBI Taxonomy" id="2930389"/>
    <lineage>
        <taxon>Bacteria</taxon>
        <taxon>Pseudomonadati</taxon>
        <taxon>Pseudomonadota</taxon>
        <taxon>Alphaproteobacteria</taxon>
        <taxon>Sphingomonadales</taxon>
        <taxon>Sphingomonadaceae</taxon>
        <taxon>Novosphingobium</taxon>
    </lineage>
</organism>
<protein>
    <submittedName>
        <fullName evidence="1">Uncharacterized protein</fullName>
    </submittedName>
</protein>
<dbReference type="RefSeq" id="WP_243924151.1">
    <property type="nucleotide sequence ID" value="NZ_JALHLG010000058.1"/>
</dbReference>
<gene>
    <name evidence="1" type="ORF">MTR66_19665</name>
</gene>
<accession>A0ABT0BVE4</accession>
<name>A0ABT0BVE4_9SPHN</name>
<sequence>MGEAKAKRDARREREKLSTPISRSRFNLLAIGTRLSTAPYVCEEVSYWADLEERVIGVIIRDRTDNDYAWSLLVRDRNGKFRSADLDFDLRSAQYAQTALRERIARAVTDDDLAQLGTQGDETNHATDLLAIPPGTKVDELHPNFRLLLNTPGRAPARAVLKELGPWLAPSDPHFVKEFQTKQFDQRLWELYLWAMLRELAYDVTQPEAPDFHCVSPRGEFTVEATTCAPSIGGVLADHPDPQTPEEMKEFLQNYMPMKFGNALTGKLNKKNAAGENYWERGPGAGKPFVLAIADFHKPGGNGEIGSMTYTQEALWLYLFGHRIEWEFIDGSLSIRSVKLEDHTYKTKKIETGFFDLDGAENISAVVFSNAGTLAKFDRMGVDAGYAPEDHRYYRIGFRLDPDPNAVVGTPFSEEVVVDNQELWSDEIQVFHNPNAKVPLPLEAFAGTTQHRFENGQHVSYSSGTPVLSSYTMIMRLVGDEEVKETAV</sequence>
<dbReference type="EMBL" id="JALHLG010000058">
    <property type="protein sequence ID" value="MCJ2189024.1"/>
    <property type="molecule type" value="Genomic_DNA"/>
</dbReference>
<dbReference type="Proteomes" id="UP001202281">
    <property type="component" value="Unassembled WGS sequence"/>
</dbReference>
<evidence type="ECO:0000313" key="2">
    <source>
        <dbReference type="Proteomes" id="UP001202281"/>
    </source>
</evidence>
<reference evidence="1 2" key="1">
    <citation type="submission" date="2022-04" db="EMBL/GenBank/DDBJ databases">
        <title>Identification of a novel bacterium isolated from mangrove sediments.</title>
        <authorList>
            <person name="Pan X."/>
        </authorList>
    </citation>
    <scope>NUCLEOTIDE SEQUENCE [LARGE SCALE GENOMIC DNA]</scope>
    <source>
        <strain evidence="1 2">B2638</strain>
    </source>
</reference>